<accession>A0A2D0NDV4</accession>
<proteinExistence type="predicted"/>
<comment type="caution">
    <text evidence="2">The sequence shown here is derived from an EMBL/GenBank/DDBJ whole genome shotgun (WGS) entry which is preliminary data.</text>
</comment>
<evidence type="ECO:0000313" key="2">
    <source>
        <dbReference type="EMBL" id="PHN06588.1"/>
    </source>
</evidence>
<gene>
    <name evidence="2" type="ORF">CRP01_09795</name>
</gene>
<name>A0A2D0NDV4_FLAN2</name>
<evidence type="ECO:0000313" key="3">
    <source>
        <dbReference type="Proteomes" id="UP000223913"/>
    </source>
</evidence>
<protein>
    <submittedName>
        <fullName evidence="2">Uncharacterized protein</fullName>
    </submittedName>
</protein>
<keyword evidence="3" id="KW-1185">Reference proteome</keyword>
<dbReference type="RefSeq" id="WP_099149844.1">
    <property type="nucleotide sequence ID" value="NZ_PDUD01000017.1"/>
</dbReference>
<dbReference type="Proteomes" id="UP000223913">
    <property type="component" value="Unassembled WGS sequence"/>
</dbReference>
<dbReference type="EMBL" id="PDUD01000017">
    <property type="protein sequence ID" value="PHN06588.1"/>
    <property type="molecule type" value="Genomic_DNA"/>
</dbReference>
<sequence length="179" mass="19771">MMKKLPHISLAILLSFFLSCPSLLGQNALQTKQKQYYKTWINTMDQSSKINGYLIEAGDSLTLISSLSDNTRISIPVSNIQKIKFRAKGKLGRTVLFGALAGFMVGGVIGLSREEEDYSNCYLFCTTRSEKAWGAAWAGTQLGALLGGIIGIFKIKFPINGDVNYPTKNLMKYKLPNAY</sequence>
<organism evidence="2 3">
    <name type="scientific">Flavilitoribacter nigricans (strain ATCC 23147 / DSM 23189 / NBRC 102662 / NCIMB 1420 / SS-2)</name>
    <name type="common">Lewinella nigricans</name>
    <dbReference type="NCBI Taxonomy" id="1122177"/>
    <lineage>
        <taxon>Bacteria</taxon>
        <taxon>Pseudomonadati</taxon>
        <taxon>Bacteroidota</taxon>
        <taxon>Saprospiria</taxon>
        <taxon>Saprospirales</taxon>
        <taxon>Lewinellaceae</taxon>
        <taxon>Flavilitoribacter</taxon>
    </lineage>
</organism>
<evidence type="ECO:0000256" key="1">
    <source>
        <dbReference type="SAM" id="SignalP"/>
    </source>
</evidence>
<feature type="chain" id="PRO_5013311105" evidence="1">
    <location>
        <begin position="25"/>
        <end position="179"/>
    </location>
</feature>
<dbReference type="PROSITE" id="PS51257">
    <property type="entry name" value="PROKAR_LIPOPROTEIN"/>
    <property type="match status" value="1"/>
</dbReference>
<keyword evidence="1" id="KW-0732">Signal</keyword>
<feature type="signal peptide" evidence="1">
    <location>
        <begin position="1"/>
        <end position="24"/>
    </location>
</feature>
<dbReference type="AlphaFoldDB" id="A0A2D0NDV4"/>
<reference evidence="2 3" key="1">
    <citation type="submission" date="2017-10" db="EMBL/GenBank/DDBJ databases">
        <title>The draft genome sequence of Lewinella nigricans NBRC 102662.</title>
        <authorList>
            <person name="Wang K."/>
        </authorList>
    </citation>
    <scope>NUCLEOTIDE SEQUENCE [LARGE SCALE GENOMIC DNA]</scope>
    <source>
        <strain evidence="2 3">NBRC 102662</strain>
    </source>
</reference>